<dbReference type="Proteomes" id="UP000596661">
    <property type="component" value="Chromosome 3"/>
</dbReference>
<protein>
    <submittedName>
        <fullName evidence="1">Uncharacterized protein</fullName>
    </submittedName>
</protein>
<sequence length="165" mass="18809">MESQKRKTHPDLYPRNQHYRWVVEIVVARCQFVFTPVDLVFTTLCTPTTCPGVVVAWRLFELVLDTFSHDRISRVRGHREVVSYAKGKFPVGALTCEEETPRRGSWHEGGGPLAGVLRRMRETPLLRRGPLIKGRGAVFREGPLIGVGGGARRPPSWGEWFDMRR</sequence>
<keyword evidence="2" id="KW-1185">Reference proteome</keyword>
<dbReference type="Gramene" id="evm.model.03.1123">
    <property type="protein sequence ID" value="cds.evm.model.03.1123"/>
    <property type="gene ID" value="evm.TU.03.1123"/>
</dbReference>
<reference evidence="1" key="2">
    <citation type="submission" date="2021-03" db="UniProtKB">
        <authorList>
            <consortium name="EnsemblPlants"/>
        </authorList>
    </citation>
    <scope>IDENTIFICATION</scope>
</reference>
<dbReference type="EMBL" id="UZAU01000285">
    <property type="status" value="NOT_ANNOTATED_CDS"/>
    <property type="molecule type" value="Genomic_DNA"/>
</dbReference>
<dbReference type="AlphaFoldDB" id="A0A803P426"/>
<dbReference type="EnsemblPlants" id="evm.model.03.1123">
    <property type="protein sequence ID" value="cds.evm.model.03.1123"/>
    <property type="gene ID" value="evm.TU.03.1123"/>
</dbReference>
<organism evidence="1 2">
    <name type="scientific">Cannabis sativa</name>
    <name type="common">Hemp</name>
    <name type="synonym">Marijuana</name>
    <dbReference type="NCBI Taxonomy" id="3483"/>
    <lineage>
        <taxon>Eukaryota</taxon>
        <taxon>Viridiplantae</taxon>
        <taxon>Streptophyta</taxon>
        <taxon>Embryophyta</taxon>
        <taxon>Tracheophyta</taxon>
        <taxon>Spermatophyta</taxon>
        <taxon>Magnoliopsida</taxon>
        <taxon>eudicotyledons</taxon>
        <taxon>Gunneridae</taxon>
        <taxon>Pentapetalae</taxon>
        <taxon>rosids</taxon>
        <taxon>fabids</taxon>
        <taxon>Rosales</taxon>
        <taxon>Cannabaceae</taxon>
        <taxon>Cannabis</taxon>
    </lineage>
</organism>
<evidence type="ECO:0000313" key="1">
    <source>
        <dbReference type="EnsemblPlants" id="cds.evm.model.03.1123"/>
    </source>
</evidence>
<reference evidence="1" key="1">
    <citation type="submission" date="2018-11" db="EMBL/GenBank/DDBJ databases">
        <authorList>
            <person name="Grassa J C."/>
        </authorList>
    </citation>
    <scope>NUCLEOTIDE SEQUENCE [LARGE SCALE GENOMIC DNA]</scope>
</reference>
<proteinExistence type="predicted"/>
<evidence type="ECO:0000313" key="2">
    <source>
        <dbReference type="Proteomes" id="UP000596661"/>
    </source>
</evidence>
<name>A0A803P426_CANSA</name>
<accession>A0A803P426</accession>